<dbReference type="AlphaFoldDB" id="A0AAN7PL79"/>
<dbReference type="InterPro" id="IPR004911">
    <property type="entry name" value="Interferon-induced_GILT"/>
</dbReference>
<evidence type="ECO:0000256" key="1">
    <source>
        <dbReference type="ARBA" id="ARBA00004613"/>
    </source>
</evidence>
<comment type="caution">
    <text evidence="7">The sequence shown here is derived from an EMBL/GenBank/DDBJ whole genome shotgun (WGS) entry which is preliminary data.</text>
</comment>
<organism evidence="7 8">
    <name type="scientific">Aquatica leii</name>
    <dbReference type="NCBI Taxonomy" id="1421715"/>
    <lineage>
        <taxon>Eukaryota</taxon>
        <taxon>Metazoa</taxon>
        <taxon>Ecdysozoa</taxon>
        <taxon>Arthropoda</taxon>
        <taxon>Hexapoda</taxon>
        <taxon>Insecta</taxon>
        <taxon>Pterygota</taxon>
        <taxon>Neoptera</taxon>
        <taxon>Endopterygota</taxon>
        <taxon>Coleoptera</taxon>
        <taxon>Polyphaga</taxon>
        <taxon>Elateriformia</taxon>
        <taxon>Elateroidea</taxon>
        <taxon>Lampyridae</taxon>
        <taxon>Luciolinae</taxon>
        <taxon>Aquatica</taxon>
    </lineage>
</organism>
<dbReference type="Proteomes" id="UP001353858">
    <property type="component" value="Unassembled WGS sequence"/>
</dbReference>
<evidence type="ECO:0000256" key="4">
    <source>
        <dbReference type="ARBA" id="ARBA00022729"/>
    </source>
</evidence>
<comment type="subcellular location">
    <subcellularLocation>
        <location evidence="1">Secreted</location>
    </subcellularLocation>
</comment>
<keyword evidence="8" id="KW-1185">Reference proteome</keyword>
<accession>A0AAN7PL79</accession>
<dbReference type="GO" id="GO:0005576">
    <property type="term" value="C:extracellular region"/>
    <property type="evidence" value="ECO:0007669"/>
    <property type="project" value="UniProtKB-SubCell"/>
</dbReference>
<evidence type="ECO:0000256" key="3">
    <source>
        <dbReference type="ARBA" id="ARBA00022525"/>
    </source>
</evidence>
<proteinExistence type="inferred from homology"/>
<evidence type="ECO:0000256" key="2">
    <source>
        <dbReference type="ARBA" id="ARBA00005679"/>
    </source>
</evidence>
<keyword evidence="6" id="KW-0175">Coiled coil</keyword>
<feature type="coiled-coil region" evidence="6">
    <location>
        <begin position="65"/>
        <end position="92"/>
    </location>
</feature>
<dbReference type="GO" id="GO:0016671">
    <property type="term" value="F:oxidoreductase activity, acting on a sulfur group of donors, disulfide as acceptor"/>
    <property type="evidence" value="ECO:0007669"/>
    <property type="project" value="InterPro"/>
</dbReference>
<keyword evidence="5" id="KW-0325">Glycoprotein</keyword>
<dbReference type="PANTHER" id="PTHR13234:SF8">
    <property type="entry name" value="GAMMA-INTERFERON-INDUCIBLE LYSOSOMAL THIOL REDUCTASE"/>
    <property type="match status" value="1"/>
</dbReference>
<gene>
    <name evidence="7" type="ORF">RN001_006525</name>
</gene>
<keyword evidence="4" id="KW-0732">Signal</keyword>
<dbReference type="EMBL" id="JARPUR010000002">
    <property type="protein sequence ID" value="KAK4883206.1"/>
    <property type="molecule type" value="Genomic_DNA"/>
</dbReference>
<comment type="similarity">
    <text evidence="2">Belongs to the GILT family.</text>
</comment>
<evidence type="ECO:0000313" key="7">
    <source>
        <dbReference type="EMBL" id="KAK4883206.1"/>
    </source>
</evidence>
<evidence type="ECO:0000313" key="8">
    <source>
        <dbReference type="Proteomes" id="UP001353858"/>
    </source>
</evidence>
<evidence type="ECO:0000256" key="5">
    <source>
        <dbReference type="ARBA" id="ARBA00023180"/>
    </source>
</evidence>
<evidence type="ECO:0000256" key="6">
    <source>
        <dbReference type="SAM" id="Coils"/>
    </source>
</evidence>
<evidence type="ECO:0008006" key="9">
    <source>
        <dbReference type="Google" id="ProtNLM"/>
    </source>
</evidence>
<sequence>MLTIRTKIEPIVTRIAALTASKSNKHKKLETTLNHLLGRLMRSKAQKDDEIKERLEVLGKILALMTDLDNKCEEIEKQQQMVLAELSILEKRMLRHSSLEQDFGDGDEDDVSPPVFDMTAVSQTSAQAHAKLMPVYNMNLLLLLVALLFPASHQIEENVLKVSVYYESLCPASMQFITTQLYPSYSKISSSLLLDFVPYGKANHYLVDGKWKFTCQHGPDECLGNKHQACGLARNQTQAQKLEFVNCMMSASNPSSENAVTKCAPKLGIPIADILDCSNSAVGDEILAQLGNRTHALQPNIYFLPTIIFNDVYKFNVHLGAIYDFLTTACNALNNQPGGCNG</sequence>
<reference evidence="8" key="1">
    <citation type="submission" date="2023-01" db="EMBL/GenBank/DDBJ databases">
        <title>Key to firefly adult light organ development and bioluminescence: homeobox transcription factors regulate luciferase expression and transportation to peroxisome.</title>
        <authorList>
            <person name="Fu X."/>
        </authorList>
    </citation>
    <scope>NUCLEOTIDE SEQUENCE [LARGE SCALE GENOMIC DNA]</scope>
</reference>
<keyword evidence="3" id="KW-0964">Secreted</keyword>
<name>A0AAN7PL79_9COLE</name>
<dbReference type="PANTHER" id="PTHR13234">
    <property type="entry name" value="GAMMA-INTERFERON INDUCIBLE LYSOSOMAL THIOL REDUCTASE GILT"/>
    <property type="match status" value="1"/>
</dbReference>
<protein>
    <recommendedName>
        <fullName evidence="9">Gamma-interferon-inducible lysosomal thiol reductase</fullName>
    </recommendedName>
</protein>
<dbReference type="Pfam" id="PF03227">
    <property type="entry name" value="GILT"/>
    <property type="match status" value="1"/>
</dbReference>